<keyword evidence="5 9" id="KW-0805">Transcription regulation</keyword>
<comment type="caution">
    <text evidence="13">The sequence shown here is derived from an EMBL/GenBank/DDBJ whole genome shotgun (WGS) entry which is preliminary data.</text>
</comment>
<evidence type="ECO:0000313" key="13">
    <source>
        <dbReference type="EMBL" id="TXK05600.1"/>
    </source>
</evidence>
<dbReference type="SUPFAM" id="SSF46785">
    <property type="entry name" value="Winged helix' DNA-binding domain"/>
    <property type="match status" value="1"/>
</dbReference>
<dbReference type="PROSITE" id="PS50110">
    <property type="entry name" value="RESPONSE_REGULATORY"/>
    <property type="match status" value="1"/>
</dbReference>
<dbReference type="Gene3D" id="3.40.50.2300">
    <property type="match status" value="1"/>
</dbReference>
<dbReference type="PANTHER" id="PTHR45526">
    <property type="entry name" value="TRANSCRIPTIONAL REGULATORY PROTEIN DPIA"/>
    <property type="match status" value="1"/>
</dbReference>
<keyword evidence="6 9" id="KW-0238">DNA-binding</keyword>
<reference evidence="13 14" key="1">
    <citation type="submission" date="2019-08" db="EMBL/GenBank/DDBJ databases">
        <authorList>
            <person name="Dong K."/>
        </authorList>
    </citation>
    <scope>NUCLEOTIDE SEQUENCE [LARGE SCALE GENOMIC DNA]</scope>
    <source>
        <strain evidence="13 14">M4-8</strain>
    </source>
</reference>
<accession>A0A5C8HN95</accession>
<evidence type="ECO:0000256" key="2">
    <source>
        <dbReference type="ARBA" id="ARBA00022490"/>
    </source>
</evidence>
<dbReference type="EMBL" id="VRSW01000001">
    <property type="protein sequence ID" value="TXK05600.1"/>
    <property type="molecule type" value="Genomic_DNA"/>
</dbReference>
<dbReference type="AlphaFoldDB" id="A0A5C8HN95"/>
<dbReference type="OrthoDB" id="7187989at2"/>
<dbReference type="InterPro" id="IPR024187">
    <property type="entry name" value="Sig_transdc_resp-reg_cit/mal"/>
</dbReference>
<dbReference type="Proteomes" id="UP000321196">
    <property type="component" value="Unassembled WGS sequence"/>
</dbReference>
<dbReference type="InterPro" id="IPR051271">
    <property type="entry name" value="2C-system_Tx_regulators"/>
</dbReference>
<keyword evidence="8 9" id="KW-0804">Transcription</keyword>
<evidence type="ECO:0000256" key="1">
    <source>
        <dbReference type="ARBA" id="ARBA00004496"/>
    </source>
</evidence>
<dbReference type="GO" id="GO:0003677">
    <property type="term" value="F:DNA binding"/>
    <property type="evidence" value="ECO:0007669"/>
    <property type="project" value="UniProtKB-KW"/>
</dbReference>
<evidence type="ECO:0000256" key="5">
    <source>
        <dbReference type="ARBA" id="ARBA00023015"/>
    </source>
</evidence>
<dbReference type="InterPro" id="IPR036390">
    <property type="entry name" value="WH_DNA-bd_sf"/>
</dbReference>
<dbReference type="SUPFAM" id="SSF52172">
    <property type="entry name" value="CheY-like"/>
    <property type="match status" value="1"/>
</dbReference>
<evidence type="ECO:0000256" key="6">
    <source>
        <dbReference type="ARBA" id="ARBA00023125"/>
    </source>
</evidence>
<dbReference type="GO" id="GO:0003700">
    <property type="term" value="F:DNA-binding transcription factor activity"/>
    <property type="evidence" value="ECO:0007669"/>
    <property type="project" value="InterPro"/>
</dbReference>
<evidence type="ECO:0000256" key="3">
    <source>
        <dbReference type="ARBA" id="ARBA00022553"/>
    </source>
</evidence>
<feature type="modified residue" description="4-aspartylphosphate" evidence="10">
    <location>
        <position position="56"/>
    </location>
</feature>
<feature type="domain" description="Response regulatory" evidence="12">
    <location>
        <begin position="5"/>
        <end position="121"/>
    </location>
</feature>
<protein>
    <recommendedName>
        <fullName evidence="9">Transcriptional regulatory protein</fullName>
    </recommendedName>
</protein>
<gene>
    <name evidence="13" type="ORF">FVP60_00985</name>
</gene>
<dbReference type="RefSeq" id="WP_147824411.1">
    <property type="nucleotide sequence ID" value="NZ_BAAARG010000001.1"/>
</dbReference>
<evidence type="ECO:0000256" key="7">
    <source>
        <dbReference type="ARBA" id="ARBA00023159"/>
    </source>
</evidence>
<keyword evidence="3 10" id="KW-0597">Phosphoprotein</keyword>
<evidence type="ECO:0000256" key="11">
    <source>
        <dbReference type="SAM" id="MobiDB-lite"/>
    </source>
</evidence>
<dbReference type="PANTHER" id="PTHR45526:SF1">
    <property type="entry name" value="TRANSCRIPTIONAL REGULATORY PROTEIN DCUR-RELATED"/>
    <property type="match status" value="1"/>
</dbReference>
<sequence>MTKQRVLIVEDDKDVARVTRGFVERHPEFVVVAEAGTGRAALEAIVAFVPDLVLLDIYLPDMTGIAVLRAARARGYTGEVVAVTAASEVETVRRARQLGVRHYLVKPFTMSAMHERLDAVSQSLKREQVLTMTELSQGDIDRLLTDVRAPLAAPSDGSSITLDRVAEALAGVSDSASAVDIAEATGLSRVSARRYLQRLVDAGRADVEPRYGSAGRPEMRYTPSHRPH</sequence>
<proteinExistence type="predicted"/>
<organism evidence="13 14">
    <name type="scientific">Microbacterium mitrae</name>
    <dbReference type="NCBI Taxonomy" id="664640"/>
    <lineage>
        <taxon>Bacteria</taxon>
        <taxon>Bacillati</taxon>
        <taxon>Actinomycetota</taxon>
        <taxon>Actinomycetes</taxon>
        <taxon>Micrococcales</taxon>
        <taxon>Microbacteriaceae</taxon>
        <taxon>Microbacterium</taxon>
    </lineage>
</organism>
<keyword evidence="2 9" id="KW-0963">Cytoplasm</keyword>
<evidence type="ECO:0000259" key="12">
    <source>
        <dbReference type="PROSITE" id="PS50110"/>
    </source>
</evidence>
<dbReference type="Gene3D" id="1.10.10.10">
    <property type="entry name" value="Winged helix-like DNA-binding domain superfamily/Winged helix DNA-binding domain"/>
    <property type="match status" value="1"/>
</dbReference>
<evidence type="ECO:0000256" key="9">
    <source>
        <dbReference type="PIRNR" id="PIRNR006171"/>
    </source>
</evidence>
<dbReference type="InterPro" id="IPR001789">
    <property type="entry name" value="Sig_transdc_resp-reg_receiver"/>
</dbReference>
<dbReference type="PIRSF" id="PIRSF006171">
    <property type="entry name" value="RR_citrat_malat"/>
    <property type="match status" value="1"/>
</dbReference>
<comment type="subcellular location">
    <subcellularLocation>
        <location evidence="1 9">Cytoplasm</location>
    </subcellularLocation>
</comment>
<feature type="region of interest" description="Disordered" evidence="11">
    <location>
        <begin position="208"/>
        <end position="228"/>
    </location>
</feature>
<keyword evidence="7 9" id="KW-0010">Activator</keyword>
<dbReference type="Pfam" id="PF00072">
    <property type="entry name" value="Response_reg"/>
    <property type="match status" value="1"/>
</dbReference>
<dbReference type="SMART" id="SM00448">
    <property type="entry name" value="REC"/>
    <property type="match status" value="1"/>
</dbReference>
<dbReference type="GO" id="GO:0005737">
    <property type="term" value="C:cytoplasm"/>
    <property type="evidence" value="ECO:0007669"/>
    <property type="project" value="UniProtKB-SubCell"/>
</dbReference>
<dbReference type="InterPro" id="IPR011006">
    <property type="entry name" value="CheY-like_superfamily"/>
</dbReference>
<evidence type="ECO:0000256" key="10">
    <source>
        <dbReference type="PROSITE-ProRule" id="PRU00169"/>
    </source>
</evidence>
<evidence type="ECO:0000313" key="14">
    <source>
        <dbReference type="Proteomes" id="UP000321196"/>
    </source>
</evidence>
<dbReference type="InterPro" id="IPR036388">
    <property type="entry name" value="WH-like_DNA-bd_sf"/>
</dbReference>
<name>A0A5C8HN95_9MICO</name>
<keyword evidence="14" id="KW-1185">Reference proteome</keyword>
<evidence type="ECO:0000256" key="4">
    <source>
        <dbReference type="ARBA" id="ARBA00023012"/>
    </source>
</evidence>
<evidence type="ECO:0000256" key="8">
    <source>
        <dbReference type="ARBA" id="ARBA00023163"/>
    </source>
</evidence>
<dbReference type="GO" id="GO:0000156">
    <property type="term" value="F:phosphorelay response regulator activity"/>
    <property type="evidence" value="ECO:0007669"/>
    <property type="project" value="TreeGrafter"/>
</dbReference>
<keyword evidence="4 9" id="KW-0902">Two-component regulatory system</keyword>